<sequence>MEDHVLFSESLELALDLEGHDALSVSPTAFTSTQALLSRVLRLRPGLVLLDLDLGALGDGRRLIPSLVEAGAQVIVVTAATDRARWGECLALGARRVLPKSGSLNEILATIRRIDQGLPVLDAGERETLIGLARQQSREQAEIRERLERLSPREGEVLGRLMLGETVREVAAHFVVSDATVRTQVKAILAKLAVSSQIAAVGLANRVDWRPPGVG</sequence>
<dbReference type="PRINTS" id="PR00038">
    <property type="entry name" value="HTHLUXR"/>
</dbReference>
<dbReference type="RefSeq" id="WP_246086955.1">
    <property type="nucleotide sequence ID" value="NZ_BAAAOR010000007.1"/>
</dbReference>
<feature type="modified residue" description="4-aspartylphosphate" evidence="2">
    <location>
        <position position="51"/>
    </location>
</feature>
<comment type="caution">
    <text evidence="5">The sequence shown here is derived from an EMBL/GenBank/DDBJ whole genome shotgun (WGS) entry which is preliminary data.</text>
</comment>
<dbReference type="PANTHER" id="PTHR43214">
    <property type="entry name" value="TWO-COMPONENT RESPONSE REGULATOR"/>
    <property type="match status" value="1"/>
</dbReference>
<feature type="domain" description="HTH luxR-type" evidence="3">
    <location>
        <begin position="143"/>
        <end position="208"/>
    </location>
</feature>
<protein>
    <recommendedName>
        <fullName evidence="7">DNA-binding response regulator, NarL/FixJ family, contains REC and HTH domains</fullName>
    </recommendedName>
</protein>
<evidence type="ECO:0000259" key="3">
    <source>
        <dbReference type="PROSITE" id="PS50043"/>
    </source>
</evidence>
<dbReference type="PROSITE" id="PS00622">
    <property type="entry name" value="HTH_LUXR_1"/>
    <property type="match status" value="1"/>
</dbReference>
<dbReference type="InterPro" id="IPR016032">
    <property type="entry name" value="Sig_transdc_resp-reg_C-effctor"/>
</dbReference>
<dbReference type="InterPro" id="IPR000792">
    <property type="entry name" value="Tscrpt_reg_LuxR_C"/>
</dbReference>
<dbReference type="PANTHER" id="PTHR43214:SF44">
    <property type="entry name" value="TWO-COMPONENT RESPONSE REGULATOR"/>
    <property type="match status" value="1"/>
</dbReference>
<dbReference type="SMART" id="SM00421">
    <property type="entry name" value="HTH_LUXR"/>
    <property type="match status" value="1"/>
</dbReference>
<dbReference type="PROSITE" id="PS50110">
    <property type="entry name" value="RESPONSE_REGULATORY"/>
    <property type="match status" value="1"/>
</dbReference>
<keyword evidence="1" id="KW-0238">DNA-binding</keyword>
<keyword evidence="6" id="KW-1185">Reference proteome</keyword>
<dbReference type="Gene3D" id="1.10.10.10">
    <property type="entry name" value="Winged helix-like DNA-binding domain superfamily/Winged helix DNA-binding domain"/>
    <property type="match status" value="1"/>
</dbReference>
<organism evidence="5 6">
    <name type="scientific">Nocardioides humi</name>
    <dbReference type="NCBI Taxonomy" id="449461"/>
    <lineage>
        <taxon>Bacteria</taxon>
        <taxon>Bacillati</taxon>
        <taxon>Actinomycetota</taxon>
        <taxon>Actinomycetes</taxon>
        <taxon>Propionibacteriales</taxon>
        <taxon>Nocardioidaceae</taxon>
        <taxon>Nocardioides</taxon>
    </lineage>
</organism>
<proteinExistence type="predicted"/>
<feature type="domain" description="Response regulatory" evidence="4">
    <location>
        <begin position="1"/>
        <end position="115"/>
    </location>
</feature>
<evidence type="ECO:0008006" key="7">
    <source>
        <dbReference type="Google" id="ProtNLM"/>
    </source>
</evidence>
<keyword evidence="2" id="KW-0597">Phosphoprotein</keyword>
<evidence type="ECO:0000313" key="5">
    <source>
        <dbReference type="EMBL" id="GAA1507369.1"/>
    </source>
</evidence>
<dbReference type="PROSITE" id="PS50043">
    <property type="entry name" value="HTH_LUXR_2"/>
    <property type="match status" value="1"/>
</dbReference>
<dbReference type="InterPro" id="IPR001789">
    <property type="entry name" value="Sig_transdc_resp-reg_receiver"/>
</dbReference>
<evidence type="ECO:0000256" key="1">
    <source>
        <dbReference type="ARBA" id="ARBA00023125"/>
    </source>
</evidence>
<dbReference type="Pfam" id="PF00072">
    <property type="entry name" value="Response_reg"/>
    <property type="match status" value="1"/>
</dbReference>
<evidence type="ECO:0000259" key="4">
    <source>
        <dbReference type="PROSITE" id="PS50110"/>
    </source>
</evidence>
<dbReference type="Proteomes" id="UP001500842">
    <property type="component" value="Unassembled WGS sequence"/>
</dbReference>
<dbReference type="InterPro" id="IPR039420">
    <property type="entry name" value="WalR-like"/>
</dbReference>
<reference evidence="5 6" key="1">
    <citation type="journal article" date="2019" name="Int. J. Syst. Evol. Microbiol.">
        <title>The Global Catalogue of Microorganisms (GCM) 10K type strain sequencing project: providing services to taxonomists for standard genome sequencing and annotation.</title>
        <authorList>
            <consortium name="The Broad Institute Genomics Platform"/>
            <consortium name="The Broad Institute Genome Sequencing Center for Infectious Disease"/>
            <person name="Wu L."/>
            <person name="Ma J."/>
        </authorList>
    </citation>
    <scope>NUCLEOTIDE SEQUENCE [LARGE SCALE GENOMIC DNA]</scope>
    <source>
        <strain evidence="5 6">JCM 14942</strain>
    </source>
</reference>
<gene>
    <name evidence="5" type="ORF">GCM10009788_09180</name>
</gene>
<dbReference type="Gene3D" id="3.40.50.2300">
    <property type="match status" value="1"/>
</dbReference>
<dbReference type="InterPro" id="IPR036388">
    <property type="entry name" value="WH-like_DNA-bd_sf"/>
</dbReference>
<dbReference type="Pfam" id="PF00196">
    <property type="entry name" value="GerE"/>
    <property type="match status" value="1"/>
</dbReference>
<evidence type="ECO:0000313" key="6">
    <source>
        <dbReference type="Proteomes" id="UP001500842"/>
    </source>
</evidence>
<dbReference type="SUPFAM" id="SSF52172">
    <property type="entry name" value="CheY-like"/>
    <property type="match status" value="1"/>
</dbReference>
<dbReference type="SMART" id="SM00448">
    <property type="entry name" value="REC"/>
    <property type="match status" value="1"/>
</dbReference>
<dbReference type="SUPFAM" id="SSF46894">
    <property type="entry name" value="C-terminal effector domain of the bipartite response regulators"/>
    <property type="match status" value="1"/>
</dbReference>
<name>A0ABN1ZYA2_9ACTN</name>
<dbReference type="InterPro" id="IPR011006">
    <property type="entry name" value="CheY-like_superfamily"/>
</dbReference>
<accession>A0ABN1ZYA2</accession>
<evidence type="ECO:0000256" key="2">
    <source>
        <dbReference type="PROSITE-ProRule" id="PRU00169"/>
    </source>
</evidence>
<dbReference type="EMBL" id="BAAAOR010000007">
    <property type="protein sequence ID" value="GAA1507369.1"/>
    <property type="molecule type" value="Genomic_DNA"/>
</dbReference>